<feature type="chain" id="PRO_5043900139" evidence="2">
    <location>
        <begin position="22"/>
        <end position="290"/>
    </location>
</feature>
<dbReference type="InterPro" id="IPR035669">
    <property type="entry name" value="SGNH_plant_lipase-like"/>
</dbReference>
<comment type="similarity">
    <text evidence="1">Belongs to the 'GDSL' lipolytic enzyme family.</text>
</comment>
<accession>A0AAV9CAH9</accession>
<dbReference type="InterPro" id="IPR036514">
    <property type="entry name" value="SGNH_hydro_sf"/>
</dbReference>
<keyword evidence="2" id="KW-0732">Signal</keyword>
<evidence type="ECO:0000256" key="2">
    <source>
        <dbReference type="SAM" id="SignalP"/>
    </source>
</evidence>
<feature type="signal peptide" evidence="2">
    <location>
        <begin position="1"/>
        <end position="21"/>
    </location>
</feature>
<name>A0AAV9CAH9_ACOCL</name>
<evidence type="ECO:0000313" key="4">
    <source>
        <dbReference type="Proteomes" id="UP001180020"/>
    </source>
</evidence>
<dbReference type="EMBL" id="JAUJYO010000020">
    <property type="protein sequence ID" value="KAK1286078.1"/>
    <property type="molecule type" value="Genomic_DNA"/>
</dbReference>
<dbReference type="AlphaFoldDB" id="A0AAV9CAH9"/>
<dbReference type="InterPro" id="IPR001087">
    <property type="entry name" value="GDSL"/>
</dbReference>
<dbReference type="Pfam" id="PF00657">
    <property type="entry name" value="Lipase_GDSL"/>
    <property type="match status" value="1"/>
</dbReference>
<dbReference type="InterPro" id="IPR050592">
    <property type="entry name" value="GDSL_lipolytic_enzyme"/>
</dbReference>
<dbReference type="Gene3D" id="3.40.50.1110">
    <property type="entry name" value="SGNH hydrolase"/>
    <property type="match status" value="2"/>
</dbReference>
<dbReference type="Proteomes" id="UP001180020">
    <property type="component" value="Unassembled WGS sequence"/>
</dbReference>
<protein>
    <submittedName>
        <fullName evidence="3">GDSL esterase/lipase</fullName>
    </submittedName>
</protein>
<gene>
    <name evidence="3" type="ORF">QJS10_CPB20g01944</name>
</gene>
<sequence>MGRLMFVVVVVLVVAMSRVEAAVDVSWLRRMAARGNTTALLVFGDSSVDPGNNNRLSTTFKSNFPPYGKDFFDGKATGRFSNGRLPTDFIALMLGFAKSIPAFLDPNLKPEELRHGVSFASAASGYDDLTVNFTKVLSFDKQLEYLRHYKNQLREVAGFEEEEKIVRNAIFIVSAGTNDFIQNYFTQPQRSKQYTVPAYVDYLISQATRHIKNPEKMALDAMVGFTEATKGCIGSGVIEIGETCIGQSTCKDPERYVFWDAVHPTQKMYGIIAYKAMAKVASEILPQNSF</sequence>
<keyword evidence="4" id="KW-1185">Reference proteome</keyword>
<dbReference type="PANTHER" id="PTHR45642">
    <property type="entry name" value="GDSL ESTERASE/LIPASE EXL3"/>
    <property type="match status" value="1"/>
</dbReference>
<evidence type="ECO:0000313" key="3">
    <source>
        <dbReference type="EMBL" id="KAK1286078.1"/>
    </source>
</evidence>
<comment type="caution">
    <text evidence="3">The sequence shown here is derived from an EMBL/GenBank/DDBJ whole genome shotgun (WGS) entry which is preliminary data.</text>
</comment>
<proteinExistence type="inferred from homology"/>
<reference evidence="3" key="1">
    <citation type="journal article" date="2023" name="Nat. Commun.">
        <title>Diploid and tetraploid genomes of Acorus and the evolution of monocots.</title>
        <authorList>
            <person name="Ma L."/>
            <person name="Liu K.W."/>
            <person name="Li Z."/>
            <person name="Hsiao Y.Y."/>
            <person name="Qi Y."/>
            <person name="Fu T."/>
            <person name="Tang G.D."/>
            <person name="Zhang D."/>
            <person name="Sun W.H."/>
            <person name="Liu D.K."/>
            <person name="Li Y."/>
            <person name="Chen G.Z."/>
            <person name="Liu X.D."/>
            <person name="Liao X.Y."/>
            <person name="Jiang Y.T."/>
            <person name="Yu X."/>
            <person name="Hao Y."/>
            <person name="Huang J."/>
            <person name="Zhao X.W."/>
            <person name="Ke S."/>
            <person name="Chen Y.Y."/>
            <person name="Wu W.L."/>
            <person name="Hsu J.L."/>
            <person name="Lin Y.F."/>
            <person name="Huang M.D."/>
            <person name="Li C.Y."/>
            <person name="Huang L."/>
            <person name="Wang Z.W."/>
            <person name="Zhao X."/>
            <person name="Zhong W.Y."/>
            <person name="Peng D.H."/>
            <person name="Ahmad S."/>
            <person name="Lan S."/>
            <person name="Zhang J.S."/>
            <person name="Tsai W.C."/>
            <person name="Van de Peer Y."/>
            <person name="Liu Z.J."/>
        </authorList>
    </citation>
    <scope>NUCLEOTIDE SEQUENCE</scope>
    <source>
        <strain evidence="3">CP</strain>
    </source>
</reference>
<organism evidence="3 4">
    <name type="scientific">Acorus calamus</name>
    <name type="common">Sweet flag</name>
    <dbReference type="NCBI Taxonomy" id="4465"/>
    <lineage>
        <taxon>Eukaryota</taxon>
        <taxon>Viridiplantae</taxon>
        <taxon>Streptophyta</taxon>
        <taxon>Embryophyta</taxon>
        <taxon>Tracheophyta</taxon>
        <taxon>Spermatophyta</taxon>
        <taxon>Magnoliopsida</taxon>
        <taxon>Liliopsida</taxon>
        <taxon>Acoraceae</taxon>
        <taxon>Acorus</taxon>
    </lineage>
</organism>
<dbReference type="PANTHER" id="PTHR45642:SF7">
    <property type="entry name" value="GDSL ESTERASE_LIPASE"/>
    <property type="match status" value="1"/>
</dbReference>
<dbReference type="GO" id="GO:0016788">
    <property type="term" value="F:hydrolase activity, acting on ester bonds"/>
    <property type="evidence" value="ECO:0007669"/>
    <property type="project" value="InterPro"/>
</dbReference>
<evidence type="ECO:0000256" key="1">
    <source>
        <dbReference type="ARBA" id="ARBA00008668"/>
    </source>
</evidence>
<reference evidence="3" key="2">
    <citation type="submission" date="2023-06" db="EMBL/GenBank/DDBJ databases">
        <authorList>
            <person name="Ma L."/>
            <person name="Liu K.-W."/>
            <person name="Li Z."/>
            <person name="Hsiao Y.-Y."/>
            <person name="Qi Y."/>
            <person name="Fu T."/>
            <person name="Tang G."/>
            <person name="Zhang D."/>
            <person name="Sun W.-H."/>
            <person name="Liu D.-K."/>
            <person name="Li Y."/>
            <person name="Chen G.-Z."/>
            <person name="Liu X.-D."/>
            <person name="Liao X.-Y."/>
            <person name="Jiang Y.-T."/>
            <person name="Yu X."/>
            <person name="Hao Y."/>
            <person name="Huang J."/>
            <person name="Zhao X.-W."/>
            <person name="Ke S."/>
            <person name="Chen Y.-Y."/>
            <person name="Wu W.-L."/>
            <person name="Hsu J.-L."/>
            <person name="Lin Y.-F."/>
            <person name="Huang M.-D."/>
            <person name="Li C.-Y."/>
            <person name="Huang L."/>
            <person name="Wang Z.-W."/>
            <person name="Zhao X."/>
            <person name="Zhong W.-Y."/>
            <person name="Peng D.-H."/>
            <person name="Ahmad S."/>
            <person name="Lan S."/>
            <person name="Zhang J.-S."/>
            <person name="Tsai W.-C."/>
            <person name="Van De Peer Y."/>
            <person name="Liu Z.-J."/>
        </authorList>
    </citation>
    <scope>NUCLEOTIDE SEQUENCE</scope>
    <source>
        <strain evidence="3">CP</strain>
        <tissue evidence="3">Leaves</tissue>
    </source>
</reference>
<dbReference type="CDD" id="cd01837">
    <property type="entry name" value="SGNH_plant_lipase_like"/>
    <property type="match status" value="1"/>
</dbReference>